<keyword evidence="1" id="KW-0472">Membrane</keyword>
<keyword evidence="1" id="KW-0812">Transmembrane</keyword>
<dbReference type="Proteomes" id="UP000017148">
    <property type="component" value="Unassembled WGS sequence"/>
</dbReference>
<organism evidence="2 3">
    <name type="scientific">Chitinivibrio alkaliphilus ACht1</name>
    <dbReference type="NCBI Taxonomy" id="1313304"/>
    <lineage>
        <taxon>Bacteria</taxon>
        <taxon>Pseudomonadati</taxon>
        <taxon>Fibrobacterota</taxon>
        <taxon>Chitinivibrionia</taxon>
        <taxon>Chitinivibrionales</taxon>
        <taxon>Chitinivibrionaceae</taxon>
        <taxon>Chitinivibrio</taxon>
    </lineage>
</organism>
<keyword evidence="3" id="KW-1185">Reference proteome</keyword>
<accession>U7D7N3</accession>
<dbReference type="AlphaFoldDB" id="U7D7N3"/>
<evidence type="ECO:0000313" key="2">
    <source>
        <dbReference type="EMBL" id="ERP31107.1"/>
    </source>
</evidence>
<keyword evidence="1" id="KW-1133">Transmembrane helix</keyword>
<proteinExistence type="predicted"/>
<evidence type="ECO:0000313" key="3">
    <source>
        <dbReference type="Proteomes" id="UP000017148"/>
    </source>
</evidence>
<gene>
    <name evidence="2" type="ORF">CALK_1987</name>
</gene>
<evidence type="ECO:0000256" key="1">
    <source>
        <dbReference type="SAM" id="Phobius"/>
    </source>
</evidence>
<comment type="caution">
    <text evidence="2">The sequence shown here is derived from an EMBL/GenBank/DDBJ whole genome shotgun (WGS) entry which is preliminary data.</text>
</comment>
<reference evidence="2 3" key="1">
    <citation type="journal article" date="2013" name="Environ. Microbiol.">
        <title>Genome analysis of Chitinivibrio alkaliphilus gen. nov., sp. nov., a novel extremely haloalkaliphilic anaerobic chitinolytic bacterium from the candidate phylum Termite Group 3.</title>
        <authorList>
            <person name="Sorokin D.Y."/>
            <person name="Gumerov V.M."/>
            <person name="Rakitin A.L."/>
            <person name="Beletsky A.V."/>
            <person name="Damste J.S."/>
            <person name="Muyzer G."/>
            <person name="Mardanov A.V."/>
            <person name="Ravin N.V."/>
        </authorList>
    </citation>
    <scope>NUCLEOTIDE SEQUENCE [LARGE SCALE GENOMIC DNA]</scope>
    <source>
        <strain evidence="2 3">ACht1</strain>
    </source>
</reference>
<dbReference type="EMBL" id="ASJR01000019">
    <property type="protein sequence ID" value="ERP31107.1"/>
    <property type="molecule type" value="Genomic_DNA"/>
</dbReference>
<sequence length="93" mass="10512">MLKEFTLVIEIEIECANRYACSGGNILNCGLGISLFAEKILRCVNDMFFFLSFLCCVFFDVLYGIGDSSIEYCSILEYIFILPNNANFFGAFL</sequence>
<dbReference type="STRING" id="1313304.CALK_1987"/>
<protein>
    <submittedName>
        <fullName evidence="2">Uncharacterized protein</fullName>
    </submittedName>
</protein>
<feature type="transmembrane region" description="Helical" evidence="1">
    <location>
        <begin position="48"/>
        <end position="66"/>
    </location>
</feature>
<name>U7D7N3_9BACT</name>